<dbReference type="SUPFAM" id="SSF53098">
    <property type="entry name" value="Ribonuclease H-like"/>
    <property type="match status" value="1"/>
</dbReference>
<dbReference type="AlphaFoldDB" id="A0A0C6EWG4"/>
<evidence type="ECO:0000313" key="1">
    <source>
        <dbReference type="EMBL" id="BAQ44371.1"/>
    </source>
</evidence>
<evidence type="ECO:0008006" key="3">
    <source>
        <dbReference type="Google" id="ProtNLM"/>
    </source>
</evidence>
<evidence type="ECO:0000313" key="2">
    <source>
        <dbReference type="Proteomes" id="UP000061432"/>
    </source>
</evidence>
<dbReference type="EMBL" id="AP014704">
    <property type="protein sequence ID" value="BAQ44371.1"/>
    <property type="molecule type" value="Genomic_DNA"/>
</dbReference>
<organism evidence="1 2">
    <name type="scientific">Methylobacterium aquaticum</name>
    <dbReference type="NCBI Taxonomy" id="270351"/>
    <lineage>
        <taxon>Bacteria</taxon>
        <taxon>Pseudomonadati</taxon>
        <taxon>Pseudomonadota</taxon>
        <taxon>Alphaproteobacteria</taxon>
        <taxon>Hyphomicrobiales</taxon>
        <taxon>Methylobacteriaceae</taxon>
        <taxon>Methylobacterium</taxon>
    </lineage>
</organism>
<dbReference type="KEGG" id="maqu:Maq22A_c04825"/>
<dbReference type="GO" id="GO:0003676">
    <property type="term" value="F:nucleic acid binding"/>
    <property type="evidence" value="ECO:0007669"/>
    <property type="project" value="InterPro"/>
</dbReference>
<proteinExistence type="predicted"/>
<dbReference type="RefSeq" id="WP_060845897.1">
    <property type="nucleotide sequence ID" value="NZ_AP014704.1"/>
</dbReference>
<sequence length="175" mass="18716">MTQLPRILGLDLSVKGTGWALAAPDEDLRFGTHPLPSTGADVGRLLVAFDEWLRLRLGGENVGVVIFEAPILTGGKTHVMTARKLMNLAGHVEFVCSQLGITCREQHISTNKKEFTGNGAADKDAMIAMARAYGWAVTDDNQADACGLWVGGVLKFAPKHAGRLRLGPLGGRRVA</sequence>
<protein>
    <recommendedName>
        <fullName evidence="3">Holliday junction resolvase RuvC</fullName>
    </recommendedName>
</protein>
<reference evidence="1 2" key="1">
    <citation type="journal article" date="2015" name="Genome Announc.">
        <title>Complete Genome Sequence of Methylobacterium aquaticum Strain 22A, Isolated from Racomitrium japonicum Moss.</title>
        <authorList>
            <person name="Tani A."/>
            <person name="Ogura Y."/>
            <person name="Hayashi T."/>
            <person name="Kimbara K."/>
        </authorList>
    </citation>
    <scope>NUCLEOTIDE SEQUENCE [LARGE SCALE GENOMIC DNA]</scope>
    <source>
        <strain evidence="1 2">MA-22A</strain>
    </source>
</reference>
<gene>
    <name evidence="1" type="ORF">Maq22A_c04825</name>
</gene>
<dbReference type="InterPro" id="IPR012337">
    <property type="entry name" value="RNaseH-like_sf"/>
</dbReference>
<reference evidence="2" key="2">
    <citation type="submission" date="2015-01" db="EMBL/GenBank/DDBJ databases">
        <title>Complete genome sequence of Methylobacterium aquaticum strain 22A.</title>
        <authorList>
            <person name="Tani A."/>
            <person name="Ogura Y."/>
            <person name="Hayashi T."/>
        </authorList>
    </citation>
    <scope>NUCLEOTIDE SEQUENCE [LARGE SCALE GENOMIC DNA]</scope>
    <source>
        <strain evidence="2">MA-22A</strain>
    </source>
</reference>
<accession>A0A0C6EWG4</accession>
<dbReference type="STRING" id="270351.Maq22A_c04825"/>
<name>A0A0C6EWG4_9HYPH</name>
<dbReference type="Proteomes" id="UP000061432">
    <property type="component" value="Chromosome"/>
</dbReference>
<dbReference type="InterPro" id="IPR036397">
    <property type="entry name" value="RNaseH_sf"/>
</dbReference>
<dbReference type="PATRIC" id="fig|270351.10.peg.930"/>
<dbReference type="Gene3D" id="3.30.420.10">
    <property type="entry name" value="Ribonuclease H-like superfamily/Ribonuclease H"/>
    <property type="match status" value="1"/>
</dbReference>